<keyword evidence="3" id="KW-1185">Reference proteome</keyword>
<proteinExistence type="predicted"/>
<accession>A0A1C5GNY7</accession>
<dbReference type="Proteomes" id="UP000199360">
    <property type="component" value="Unassembled WGS sequence"/>
</dbReference>
<evidence type="ECO:0000313" key="3">
    <source>
        <dbReference type="Proteomes" id="UP000199360"/>
    </source>
</evidence>
<dbReference type="EMBL" id="FMDM01000001">
    <property type="protein sequence ID" value="SCG34811.1"/>
    <property type="molecule type" value="Genomic_DNA"/>
</dbReference>
<protein>
    <recommendedName>
        <fullName evidence="1">DUF7662 domain-containing protein</fullName>
    </recommendedName>
</protein>
<dbReference type="RefSeq" id="WP_139128605.1">
    <property type="nucleotide sequence ID" value="NZ_FMDM01000001.1"/>
</dbReference>
<reference evidence="3" key="1">
    <citation type="submission" date="2016-06" db="EMBL/GenBank/DDBJ databases">
        <authorList>
            <person name="Varghese N."/>
            <person name="Submissions Spin"/>
        </authorList>
    </citation>
    <scope>NUCLEOTIDE SEQUENCE [LARGE SCALE GENOMIC DNA]</scope>
    <source>
        <strain evidence="3">DSM 45647</strain>
    </source>
</reference>
<organism evidence="2 3">
    <name type="scientific">Micromonospora humi</name>
    <dbReference type="NCBI Taxonomy" id="745366"/>
    <lineage>
        <taxon>Bacteria</taxon>
        <taxon>Bacillati</taxon>
        <taxon>Actinomycetota</taxon>
        <taxon>Actinomycetes</taxon>
        <taxon>Micromonosporales</taxon>
        <taxon>Micromonosporaceae</taxon>
        <taxon>Micromonospora</taxon>
    </lineage>
</organism>
<dbReference type="STRING" id="745366.GA0070213_101281"/>
<sequence length="83" mass="9398">MSKYDGLRDHLRTRAGEVTYSLEEVADLVPGGLPPSAYRYPAWWSNGDRTHPHSRSWEDAGYAAYPDLALRRVRFVPAPPTAR</sequence>
<dbReference type="Pfam" id="PF24698">
    <property type="entry name" value="DUF7662"/>
    <property type="match status" value="1"/>
</dbReference>
<name>A0A1C5GNY7_9ACTN</name>
<dbReference type="InterPro" id="IPR056079">
    <property type="entry name" value="DUF7662"/>
</dbReference>
<dbReference type="AlphaFoldDB" id="A0A1C5GNY7"/>
<evidence type="ECO:0000259" key="1">
    <source>
        <dbReference type="Pfam" id="PF24698"/>
    </source>
</evidence>
<gene>
    <name evidence="2" type="ORF">GA0070213_101281</name>
</gene>
<feature type="domain" description="DUF7662" evidence="1">
    <location>
        <begin position="4"/>
        <end position="64"/>
    </location>
</feature>
<dbReference type="OrthoDB" id="3480230at2"/>
<evidence type="ECO:0000313" key="2">
    <source>
        <dbReference type="EMBL" id="SCG34811.1"/>
    </source>
</evidence>